<keyword evidence="3" id="KW-1003">Cell membrane</keyword>
<reference evidence="8" key="1">
    <citation type="journal article" date="2021" name="PeerJ">
        <title>Extensive microbial diversity within the chicken gut microbiome revealed by metagenomics and culture.</title>
        <authorList>
            <person name="Gilroy R."/>
            <person name="Ravi A."/>
            <person name="Getino M."/>
            <person name="Pursley I."/>
            <person name="Horton D.L."/>
            <person name="Alikhan N.F."/>
            <person name="Baker D."/>
            <person name="Gharbi K."/>
            <person name="Hall N."/>
            <person name="Watson M."/>
            <person name="Adriaenssens E.M."/>
            <person name="Foster-Nyarko E."/>
            <person name="Jarju S."/>
            <person name="Secka A."/>
            <person name="Antonio M."/>
            <person name="Oren A."/>
            <person name="Chaudhuri R.R."/>
            <person name="La Ragione R."/>
            <person name="Hildebrand F."/>
            <person name="Pallen M.J."/>
        </authorList>
    </citation>
    <scope>NUCLEOTIDE SEQUENCE</scope>
    <source>
        <strain evidence="8">5032</strain>
    </source>
</reference>
<keyword evidence="2" id="KW-0813">Transport</keyword>
<comment type="caution">
    <text evidence="8">The sequence shown here is derived from an EMBL/GenBank/DDBJ whole genome shotgun (WGS) entry which is preliminary data.</text>
</comment>
<feature type="transmembrane region" description="Helical" evidence="7">
    <location>
        <begin position="240"/>
        <end position="261"/>
    </location>
</feature>
<keyword evidence="4 7" id="KW-0812">Transmembrane</keyword>
<feature type="transmembrane region" description="Helical" evidence="7">
    <location>
        <begin position="65"/>
        <end position="82"/>
    </location>
</feature>
<dbReference type="PANTHER" id="PTHR36838">
    <property type="entry name" value="AUXIN EFFLUX CARRIER FAMILY PROTEIN"/>
    <property type="match status" value="1"/>
</dbReference>
<evidence type="ECO:0000256" key="1">
    <source>
        <dbReference type="ARBA" id="ARBA00004141"/>
    </source>
</evidence>
<comment type="subcellular location">
    <subcellularLocation>
        <location evidence="1">Membrane</location>
        <topology evidence="1">Multi-pass membrane protein</topology>
    </subcellularLocation>
</comment>
<gene>
    <name evidence="8" type="ORF">H9784_03195</name>
</gene>
<evidence type="ECO:0000256" key="4">
    <source>
        <dbReference type="ARBA" id="ARBA00022692"/>
    </source>
</evidence>
<proteinExistence type="predicted"/>
<evidence type="ECO:0000256" key="6">
    <source>
        <dbReference type="ARBA" id="ARBA00023136"/>
    </source>
</evidence>
<sequence length="328" mass="34400">MLIAFWAVLPVFLIIGLGVMLRARDILPDSAGKVLGIYVLKLALPLLLLHVMAQADRSTLAHGGFWLGALGAPLVCYLLGYAGDRLFCRRGSGAAVISALGCSACNTAFVGLPIVEGLLPGNTEALVVAGLMTLTPNVVVIMGQVRLDLLNGVTAWEEGQSRVWILFRALVLGNPILLSTVAGLTLAVSGAGLWAPLDRACALVGFTAAPCMLIALGFDLGQKLRLALTRSVGHAFWRQAWLVSCKLILCPLICWLIMAALDVTPLWLGVGVLTSATGSALVASVLAQVYNALPEEAALTAVLSNGVSLVSLTACIWLLQYAGYFPGI</sequence>
<dbReference type="PANTHER" id="PTHR36838:SF3">
    <property type="entry name" value="TRANSPORTER AUXIN EFFLUX CARRIER EC FAMILY"/>
    <property type="match status" value="1"/>
</dbReference>
<dbReference type="GO" id="GO:0016020">
    <property type="term" value="C:membrane"/>
    <property type="evidence" value="ECO:0007669"/>
    <property type="project" value="UniProtKB-SubCell"/>
</dbReference>
<dbReference type="Pfam" id="PF03547">
    <property type="entry name" value="Mem_trans"/>
    <property type="match status" value="1"/>
</dbReference>
<reference evidence="8" key="2">
    <citation type="submission" date="2021-04" db="EMBL/GenBank/DDBJ databases">
        <authorList>
            <person name="Gilroy R."/>
        </authorList>
    </citation>
    <scope>NUCLEOTIDE SEQUENCE</scope>
    <source>
        <strain evidence="8">5032</strain>
    </source>
</reference>
<evidence type="ECO:0000313" key="9">
    <source>
        <dbReference type="Proteomes" id="UP000823821"/>
    </source>
</evidence>
<feature type="transmembrane region" description="Helical" evidence="7">
    <location>
        <begin position="35"/>
        <end position="53"/>
    </location>
</feature>
<feature type="transmembrane region" description="Helical" evidence="7">
    <location>
        <begin position="94"/>
        <end position="114"/>
    </location>
</feature>
<dbReference type="Proteomes" id="UP000823821">
    <property type="component" value="Unassembled WGS sequence"/>
</dbReference>
<evidence type="ECO:0000256" key="2">
    <source>
        <dbReference type="ARBA" id="ARBA00022448"/>
    </source>
</evidence>
<dbReference type="GO" id="GO:0055085">
    <property type="term" value="P:transmembrane transport"/>
    <property type="evidence" value="ECO:0007669"/>
    <property type="project" value="InterPro"/>
</dbReference>
<name>A0A9D2KPA6_9BACT</name>
<evidence type="ECO:0000256" key="5">
    <source>
        <dbReference type="ARBA" id="ARBA00022989"/>
    </source>
</evidence>
<keyword evidence="5 7" id="KW-1133">Transmembrane helix</keyword>
<dbReference type="EMBL" id="DWZD01000019">
    <property type="protein sequence ID" value="HJA78567.1"/>
    <property type="molecule type" value="Genomic_DNA"/>
</dbReference>
<feature type="transmembrane region" description="Helical" evidence="7">
    <location>
        <begin position="200"/>
        <end position="220"/>
    </location>
</feature>
<feature type="transmembrane region" description="Helical" evidence="7">
    <location>
        <begin position="126"/>
        <end position="145"/>
    </location>
</feature>
<feature type="transmembrane region" description="Helical" evidence="7">
    <location>
        <begin position="297"/>
        <end position="319"/>
    </location>
</feature>
<evidence type="ECO:0000256" key="3">
    <source>
        <dbReference type="ARBA" id="ARBA00022475"/>
    </source>
</evidence>
<dbReference type="AlphaFoldDB" id="A0A9D2KPA6"/>
<evidence type="ECO:0000313" key="8">
    <source>
        <dbReference type="EMBL" id="HJA78567.1"/>
    </source>
</evidence>
<keyword evidence="6 7" id="KW-0472">Membrane</keyword>
<feature type="transmembrane region" description="Helical" evidence="7">
    <location>
        <begin position="165"/>
        <end position="188"/>
    </location>
</feature>
<feature type="transmembrane region" description="Helical" evidence="7">
    <location>
        <begin position="6"/>
        <end position="23"/>
    </location>
</feature>
<evidence type="ECO:0000256" key="7">
    <source>
        <dbReference type="SAM" id="Phobius"/>
    </source>
</evidence>
<feature type="transmembrane region" description="Helical" evidence="7">
    <location>
        <begin position="267"/>
        <end position="290"/>
    </location>
</feature>
<protein>
    <submittedName>
        <fullName evidence="8">AEC family transporter</fullName>
    </submittedName>
</protein>
<organism evidence="8 9">
    <name type="scientific">Candidatus Desulfovibrio intestinavium</name>
    <dbReference type="NCBI Taxonomy" id="2838534"/>
    <lineage>
        <taxon>Bacteria</taxon>
        <taxon>Pseudomonadati</taxon>
        <taxon>Thermodesulfobacteriota</taxon>
        <taxon>Desulfovibrionia</taxon>
        <taxon>Desulfovibrionales</taxon>
        <taxon>Desulfovibrionaceae</taxon>
        <taxon>Desulfovibrio</taxon>
    </lineage>
</organism>
<dbReference type="InterPro" id="IPR004776">
    <property type="entry name" value="Mem_transp_PIN-like"/>
</dbReference>
<accession>A0A9D2KPA6</accession>